<protein>
    <recommendedName>
        <fullName evidence="5 6">Formimidoylglutamase</fullName>
        <ecNumber evidence="5 6">3.5.3.8</ecNumber>
    </recommendedName>
    <alternativeName>
        <fullName evidence="5">Formiminoglutamase</fullName>
    </alternativeName>
    <alternativeName>
        <fullName evidence="5">Formiminoglutamate hydrolase</fullName>
    </alternativeName>
</protein>
<feature type="binding site" evidence="5 7">
    <location>
        <position position="164"/>
    </location>
    <ligand>
        <name>Mn(2+)</name>
        <dbReference type="ChEBI" id="CHEBI:29035"/>
        <label>1</label>
    </ligand>
</feature>
<keyword evidence="4 5" id="KW-0464">Manganese</keyword>
<feature type="binding site" evidence="5 7">
    <location>
        <position position="248"/>
    </location>
    <ligand>
        <name>Mn(2+)</name>
        <dbReference type="ChEBI" id="CHEBI:29035"/>
        <label>1</label>
    </ligand>
</feature>
<feature type="binding site" evidence="7">
    <location>
        <position position="162"/>
    </location>
    <ligand>
        <name>Mn(2+)</name>
        <dbReference type="ChEBI" id="CHEBI:29035"/>
        <label>1</label>
    </ligand>
</feature>
<dbReference type="InterPro" id="IPR005923">
    <property type="entry name" value="HutG"/>
</dbReference>
<evidence type="ECO:0000256" key="2">
    <source>
        <dbReference type="ARBA" id="ARBA00022801"/>
    </source>
</evidence>
<proteinExistence type="inferred from homology"/>
<feature type="binding site" evidence="5 7">
    <location>
        <position position="135"/>
    </location>
    <ligand>
        <name>Mn(2+)</name>
        <dbReference type="ChEBI" id="CHEBI:29035"/>
        <label>1</label>
    </ligand>
</feature>
<dbReference type="EC" id="3.5.3.8" evidence="5 6"/>
<reference evidence="9 11" key="1">
    <citation type="submission" date="2021-06" db="EMBL/GenBank/DDBJ databases">
        <title>Staphylococcus lentus K169 genome sequencing.</title>
        <authorList>
            <person name="Sundareshan S."/>
            <person name="Akhila D.S."/>
            <person name="Prachi D."/>
            <person name="Sivakumar R."/>
            <person name="Rajendhran J."/>
            <person name="Isloor S."/>
            <person name="Hegde N.R."/>
        </authorList>
    </citation>
    <scope>NUCLEOTIDE SEQUENCE [LARGE SCALE GENOMIC DNA]</scope>
    <source>
        <strain evidence="9 11">K169</strain>
    </source>
</reference>
<comment type="similarity">
    <text evidence="5 8">Belongs to the arginase family.</text>
</comment>
<dbReference type="PROSITE" id="PS51409">
    <property type="entry name" value="ARGINASE_2"/>
    <property type="match status" value="1"/>
</dbReference>
<keyword evidence="1 5" id="KW-0479">Metal-binding</keyword>
<keyword evidence="3 5" id="KW-0369">Histidine metabolism</keyword>
<dbReference type="SUPFAM" id="SSF52768">
    <property type="entry name" value="Arginase/deacetylase"/>
    <property type="match status" value="1"/>
</dbReference>
<dbReference type="GO" id="GO:0019556">
    <property type="term" value="P:L-histidine catabolic process to glutamate and formamide"/>
    <property type="evidence" value="ECO:0007669"/>
    <property type="project" value="UniProtKB-UniRule"/>
</dbReference>
<keyword evidence="11" id="KW-1185">Reference proteome</keyword>
<sequence>MYKAVNKDEWTGRTDSETLRSAFRYHQIIDTVNLEQEAIEPIKEFEDQINMALIGFECDEGVARNNGRTGAVDGPKHFRKALSPLPIHNEYLHLTDYGNVVCHKTKLEEAQAELGDKLSQILPYNHYTVLVGGGHEILYGHYLGVRKANKDKKIGIINIDAHFDMRDYDKQPSSGTMFKQILDQDDQVGYFVLGIQKNGNTKALFERADEYGVRYILEDELRSHLSIETITSISSFIEEYDEIMITLCTDSIDVSYAPAVSAPCIMGLQPQIVQTILQLVTNSNKSTSISIAELSPRFDIDNRTARLLANIASNIYHDQAEVVQSHWES</sequence>
<evidence type="ECO:0000313" key="11">
    <source>
        <dbReference type="Proteomes" id="UP000770161"/>
    </source>
</evidence>
<evidence type="ECO:0000313" key="9">
    <source>
        <dbReference type="EMBL" id="MBU6114824.1"/>
    </source>
</evidence>
<evidence type="ECO:0000256" key="4">
    <source>
        <dbReference type="ARBA" id="ARBA00023211"/>
    </source>
</evidence>
<comment type="cofactor">
    <cofactor evidence="5 7">
        <name>Mn(2+)</name>
        <dbReference type="ChEBI" id="CHEBI:29035"/>
    </cofactor>
    <text evidence="5 7">Binds 2 manganese ions per subunit.</text>
</comment>
<dbReference type="NCBIfam" id="TIGR01227">
    <property type="entry name" value="hutG"/>
    <property type="match status" value="1"/>
</dbReference>
<comment type="catalytic activity">
    <reaction evidence="5">
        <text>N-formimidoyl-L-glutamate + H2O = formamide + L-glutamate</text>
        <dbReference type="Rhea" id="RHEA:22492"/>
        <dbReference type="ChEBI" id="CHEBI:15377"/>
        <dbReference type="ChEBI" id="CHEBI:16397"/>
        <dbReference type="ChEBI" id="CHEBI:29985"/>
        <dbReference type="ChEBI" id="CHEBI:58928"/>
        <dbReference type="EC" id="3.5.3.8"/>
    </reaction>
</comment>
<feature type="binding site" evidence="5">
    <location>
        <position position="160"/>
    </location>
    <ligand>
        <name>Mn(2+)</name>
        <dbReference type="ChEBI" id="CHEBI:29035"/>
        <label>2</label>
    </ligand>
</feature>
<feature type="binding site" evidence="5 7">
    <location>
        <position position="160"/>
    </location>
    <ligand>
        <name>Mn(2+)</name>
        <dbReference type="ChEBI" id="CHEBI:29035"/>
        <label>1</label>
    </ligand>
</feature>
<dbReference type="Proteomes" id="UP000770161">
    <property type="component" value="Unassembled WGS sequence"/>
</dbReference>
<feature type="binding site" evidence="5">
    <location>
        <position position="248"/>
    </location>
    <ligand>
        <name>Mn(2+)</name>
        <dbReference type="ChEBI" id="CHEBI:29035"/>
        <label>2</label>
    </ligand>
</feature>
<dbReference type="Pfam" id="PF00491">
    <property type="entry name" value="Arginase"/>
    <property type="match status" value="1"/>
</dbReference>
<comment type="function">
    <text evidence="5">Catalyzes the conversion of N-formimidoyl-L-glutamate to L-glutamate and formamide.</text>
</comment>
<feature type="binding site" evidence="5">
    <location>
        <position position="250"/>
    </location>
    <ligand>
        <name>Mn(2+)</name>
        <dbReference type="ChEBI" id="CHEBI:29035"/>
        <label>2</label>
    </ligand>
</feature>
<feature type="binding site" evidence="5">
    <location>
        <position position="162"/>
    </location>
    <ligand>
        <name>Mn(2+)</name>
        <dbReference type="ChEBI" id="CHEBI:29035"/>
        <label>2</label>
    </ligand>
</feature>
<dbReference type="Gene3D" id="3.40.800.10">
    <property type="entry name" value="Ureohydrolase domain"/>
    <property type="match status" value="1"/>
</dbReference>
<dbReference type="HAMAP" id="MF_00737">
    <property type="entry name" value="Formimidoylglutam"/>
    <property type="match status" value="1"/>
</dbReference>
<comment type="pathway">
    <text evidence="5">Amino-acid degradation; L-histidine degradation into L-glutamate; L-glutamate from N-formimidoyl-L-glutamate (hydrolase route): step 1/1.</text>
</comment>
<evidence type="ECO:0000313" key="10">
    <source>
        <dbReference type="EMBL" id="WHI59538.1"/>
    </source>
</evidence>
<evidence type="ECO:0000256" key="8">
    <source>
        <dbReference type="PROSITE-ProRule" id="PRU00742"/>
    </source>
</evidence>
<dbReference type="PIRSF" id="PIRSF036979">
    <property type="entry name" value="Arginase"/>
    <property type="match status" value="1"/>
</dbReference>
<dbReference type="GO" id="GO:0050415">
    <property type="term" value="F:formimidoylglutamase activity"/>
    <property type="evidence" value="ECO:0007669"/>
    <property type="project" value="UniProtKB-UniRule"/>
</dbReference>
<dbReference type="PANTHER" id="PTHR11358:SF35">
    <property type="entry name" value="FORMIMIDOYLGLUTAMASE"/>
    <property type="match status" value="1"/>
</dbReference>
<evidence type="ECO:0000256" key="6">
    <source>
        <dbReference type="NCBIfam" id="TIGR01227"/>
    </source>
</evidence>
<dbReference type="InterPro" id="IPR006035">
    <property type="entry name" value="Ureohydrolase"/>
</dbReference>
<dbReference type="RefSeq" id="WP_194200572.1">
    <property type="nucleotide sequence ID" value="NZ_CP118848.1"/>
</dbReference>
<evidence type="ECO:0000256" key="5">
    <source>
        <dbReference type="HAMAP-Rule" id="MF_00737"/>
    </source>
</evidence>
<keyword evidence="2 5" id="KW-0378">Hydrolase</keyword>
<dbReference type="GO" id="GO:0008783">
    <property type="term" value="F:agmatinase activity"/>
    <property type="evidence" value="ECO:0007669"/>
    <property type="project" value="TreeGrafter"/>
</dbReference>
<dbReference type="EMBL" id="JAHLZN010000037">
    <property type="protein sequence ID" value="MBU6114824.1"/>
    <property type="molecule type" value="Genomic_DNA"/>
</dbReference>
<name>A0AAP1RQU9_MAMLE</name>
<dbReference type="Proteomes" id="UP001223261">
    <property type="component" value="Chromosome"/>
</dbReference>
<evidence type="ECO:0000256" key="3">
    <source>
        <dbReference type="ARBA" id="ARBA00022808"/>
    </source>
</evidence>
<dbReference type="GO" id="GO:0030145">
    <property type="term" value="F:manganese ion binding"/>
    <property type="evidence" value="ECO:0007669"/>
    <property type="project" value="UniProtKB-UniRule"/>
</dbReference>
<dbReference type="AlphaFoldDB" id="A0AAP1RQU9"/>
<evidence type="ECO:0000256" key="1">
    <source>
        <dbReference type="ARBA" id="ARBA00022723"/>
    </source>
</evidence>
<gene>
    <name evidence="5 10" type="primary">hutG</name>
    <name evidence="9" type="ORF">KQ656_12710</name>
    <name evidence="10" type="ORF">PYH69_12600</name>
</gene>
<organism evidence="10 12">
    <name type="scientific">Mammaliicoccus lentus</name>
    <name type="common">Staphylococcus lentus</name>
    <dbReference type="NCBI Taxonomy" id="42858"/>
    <lineage>
        <taxon>Bacteria</taxon>
        <taxon>Bacillati</taxon>
        <taxon>Bacillota</taxon>
        <taxon>Bacilli</taxon>
        <taxon>Bacillales</taxon>
        <taxon>Staphylococcaceae</taxon>
        <taxon>Mammaliicoccus</taxon>
    </lineage>
</organism>
<dbReference type="PANTHER" id="PTHR11358">
    <property type="entry name" value="ARGINASE/AGMATINASE"/>
    <property type="match status" value="1"/>
</dbReference>
<evidence type="ECO:0000256" key="7">
    <source>
        <dbReference type="PIRSR" id="PIRSR036979-1"/>
    </source>
</evidence>
<dbReference type="CDD" id="cd09988">
    <property type="entry name" value="Formimidoylglutamase"/>
    <property type="match status" value="1"/>
</dbReference>
<accession>A0AAP1RQU9</accession>
<dbReference type="EMBL" id="CP118848">
    <property type="protein sequence ID" value="WHI59538.1"/>
    <property type="molecule type" value="Genomic_DNA"/>
</dbReference>
<dbReference type="InterPro" id="IPR023696">
    <property type="entry name" value="Ureohydrolase_dom_sf"/>
</dbReference>
<dbReference type="GO" id="GO:0033389">
    <property type="term" value="P:putrescine biosynthetic process from arginine, via agmatine"/>
    <property type="evidence" value="ECO:0007669"/>
    <property type="project" value="TreeGrafter"/>
</dbReference>
<feature type="binding site" evidence="7">
    <location>
        <position position="250"/>
    </location>
    <ligand>
        <name>Mn(2+)</name>
        <dbReference type="ChEBI" id="CHEBI:29035"/>
        <label>1</label>
    </ligand>
</feature>
<evidence type="ECO:0000313" key="12">
    <source>
        <dbReference type="Proteomes" id="UP001223261"/>
    </source>
</evidence>
<reference evidence="10" key="2">
    <citation type="journal article" date="2023" name="Antibiotics">
        <title>Prevalence and Molecular Characterization of Methicillin-Resistant Staphylococci (MRS) and Mammaliicocci (MRM) in Dromedary Camels from Algeria: First Detection of SCCmec-mecC Hybrid in Methicillin-Resistant Mammaliicoccus lentus.</title>
        <authorList>
            <person name="Belhout C."/>
            <person name="Boyen F."/>
            <person name="Vereecke N."/>
            <person name="Theuns S."/>
            <person name="Taibi N."/>
            <person name="Stegger M."/>
            <person name="de la Fe-Rodriguez P.Y."/>
            <person name="Bouayad L."/>
            <person name="Elgroud R."/>
            <person name="Butaye P."/>
        </authorList>
    </citation>
    <scope>NUCLEOTIDE SEQUENCE</scope>
    <source>
        <strain evidence="10">7048</strain>
    </source>
</reference>